<gene>
    <name evidence="4" type="ORF">SAMN05661044_00969</name>
</gene>
<organism evidence="4 5">
    <name type="scientific">Olivibacter domesticus</name>
    <name type="common">Pseudosphingobacterium domesticum</name>
    <dbReference type="NCBI Taxonomy" id="407022"/>
    <lineage>
        <taxon>Bacteria</taxon>
        <taxon>Pseudomonadati</taxon>
        <taxon>Bacteroidota</taxon>
        <taxon>Sphingobacteriia</taxon>
        <taxon>Sphingobacteriales</taxon>
        <taxon>Sphingobacteriaceae</taxon>
        <taxon>Olivibacter</taxon>
    </lineage>
</organism>
<feature type="domain" description="Rhodanese" evidence="3">
    <location>
        <begin position="163"/>
        <end position="275"/>
    </location>
</feature>
<evidence type="ECO:0000256" key="2">
    <source>
        <dbReference type="ARBA" id="ARBA00022737"/>
    </source>
</evidence>
<evidence type="ECO:0000259" key="3">
    <source>
        <dbReference type="PROSITE" id="PS50206"/>
    </source>
</evidence>
<dbReference type="GO" id="GO:0004792">
    <property type="term" value="F:thiosulfate-cyanide sulfurtransferase activity"/>
    <property type="evidence" value="ECO:0007669"/>
    <property type="project" value="TreeGrafter"/>
</dbReference>
<name>A0A1H7JDB8_OLID1</name>
<proteinExistence type="predicted"/>
<keyword evidence="4" id="KW-0670">Pyruvate</keyword>
<dbReference type="Gene3D" id="3.40.250.10">
    <property type="entry name" value="Rhodanese-like domain"/>
    <property type="match status" value="2"/>
</dbReference>
<keyword evidence="5" id="KW-1185">Reference proteome</keyword>
<dbReference type="PROSITE" id="PS50206">
    <property type="entry name" value="RHODANESE_3"/>
    <property type="match status" value="2"/>
</dbReference>
<dbReference type="InterPro" id="IPR045078">
    <property type="entry name" value="TST/MPST-like"/>
</dbReference>
<dbReference type="Proteomes" id="UP000199421">
    <property type="component" value="Unassembled WGS sequence"/>
</dbReference>
<accession>A0A1H7JDB8</accession>
<dbReference type="SUPFAM" id="SSF52821">
    <property type="entry name" value="Rhodanese/Cell cycle control phosphatase"/>
    <property type="match status" value="2"/>
</dbReference>
<dbReference type="InterPro" id="IPR001763">
    <property type="entry name" value="Rhodanese-like_dom"/>
</dbReference>
<evidence type="ECO:0000313" key="4">
    <source>
        <dbReference type="EMBL" id="SEK71970.1"/>
    </source>
</evidence>
<dbReference type="SMART" id="SM00450">
    <property type="entry name" value="RHOD"/>
    <property type="match status" value="2"/>
</dbReference>
<dbReference type="InterPro" id="IPR036873">
    <property type="entry name" value="Rhodanese-like_dom_sf"/>
</dbReference>
<sequence>MENTIVSVEWLHKNLEEVDLIVLDASQKSNKANMESSGKNFQIANARPVNLEKDFSDPTHKFPHMLPSPLHFEAACRKLGINKSSKIVVYDNLGIYFSPRVWWMFKAMGHSAISVLDGGLPAWKNKGYPVEPVQNAYGKQGNFKATFIAEKVKDYTFITDNLTLQQAIVIDARAANRFNGLDPEPREGLRSGHIPGSLNIPFQEVLLNGQYKTKEELTKIFAPVGTDNKTLVFSCGSGVTACIVLLASELILKNAKAVYDGSWAEWGYYDKNIAD</sequence>
<dbReference type="FunFam" id="3.40.250.10:FF:000001">
    <property type="entry name" value="Sulfurtransferase"/>
    <property type="match status" value="1"/>
</dbReference>
<protein>
    <submittedName>
        <fullName evidence="4">Thiosulfate/3-mercaptopyruvate sulfurtransferase</fullName>
    </submittedName>
</protein>
<dbReference type="RefSeq" id="WP_093319213.1">
    <property type="nucleotide sequence ID" value="NZ_FOAF01000001.1"/>
</dbReference>
<keyword evidence="2" id="KW-0677">Repeat</keyword>
<feature type="domain" description="Rhodanese" evidence="3">
    <location>
        <begin position="43"/>
        <end position="132"/>
    </location>
</feature>
<evidence type="ECO:0000256" key="1">
    <source>
        <dbReference type="ARBA" id="ARBA00022679"/>
    </source>
</evidence>
<dbReference type="AlphaFoldDB" id="A0A1H7JDB8"/>
<dbReference type="EMBL" id="FOAF01000001">
    <property type="protein sequence ID" value="SEK71970.1"/>
    <property type="molecule type" value="Genomic_DNA"/>
</dbReference>
<dbReference type="Pfam" id="PF00581">
    <property type="entry name" value="Rhodanese"/>
    <property type="match status" value="2"/>
</dbReference>
<dbReference type="CDD" id="cd01448">
    <property type="entry name" value="TST_Repeat_1"/>
    <property type="match status" value="1"/>
</dbReference>
<dbReference type="STRING" id="407022.SAMN05661044_00969"/>
<dbReference type="PANTHER" id="PTHR11364:SF27">
    <property type="entry name" value="SULFURTRANSFERASE"/>
    <property type="match status" value="1"/>
</dbReference>
<keyword evidence="1 4" id="KW-0808">Transferase</keyword>
<reference evidence="5" key="1">
    <citation type="submission" date="2016-10" db="EMBL/GenBank/DDBJ databases">
        <authorList>
            <person name="Varghese N."/>
            <person name="Submissions S."/>
        </authorList>
    </citation>
    <scope>NUCLEOTIDE SEQUENCE [LARGE SCALE GENOMIC DNA]</scope>
    <source>
        <strain evidence="5">DSM 18733</strain>
    </source>
</reference>
<dbReference type="CDD" id="cd01449">
    <property type="entry name" value="TST_Repeat_2"/>
    <property type="match status" value="1"/>
</dbReference>
<evidence type="ECO:0000313" key="5">
    <source>
        <dbReference type="Proteomes" id="UP000199421"/>
    </source>
</evidence>
<dbReference type="OrthoDB" id="9770030at2"/>
<dbReference type="PANTHER" id="PTHR11364">
    <property type="entry name" value="THIOSULFATE SULFERTANSFERASE"/>
    <property type="match status" value="1"/>
</dbReference>